<dbReference type="SUPFAM" id="SSF141868">
    <property type="entry name" value="EAL domain-like"/>
    <property type="match status" value="1"/>
</dbReference>
<protein>
    <submittedName>
        <fullName evidence="2">EAL domain, c-di-GMP-specific phosphodiesterase class I (Or its enzymatically inactive variant)</fullName>
    </submittedName>
</protein>
<dbReference type="SMART" id="SM00052">
    <property type="entry name" value="EAL"/>
    <property type="match status" value="1"/>
</dbReference>
<dbReference type="AlphaFoldDB" id="A0A1W1WEW9"/>
<keyword evidence="3" id="KW-1185">Reference proteome</keyword>
<dbReference type="PROSITE" id="PS50883">
    <property type="entry name" value="EAL"/>
    <property type="match status" value="1"/>
</dbReference>
<dbReference type="Pfam" id="PF00563">
    <property type="entry name" value="EAL"/>
    <property type="match status" value="1"/>
</dbReference>
<proteinExistence type="predicted"/>
<accession>A0A1W1WEW9</accession>
<evidence type="ECO:0000259" key="1">
    <source>
        <dbReference type="PROSITE" id="PS50883"/>
    </source>
</evidence>
<dbReference type="EMBL" id="FWWY01000001">
    <property type="protein sequence ID" value="SMC04263.1"/>
    <property type="molecule type" value="Genomic_DNA"/>
</dbReference>
<dbReference type="RefSeq" id="WP_081700556.1">
    <property type="nucleotide sequence ID" value="NZ_FWWY01000001.1"/>
</dbReference>
<evidence type="ECO:0000313" key="3">
    <source>
        <dbReference type="Proteomes" id="UP000192660"/>
    </source>
</evidence>
<sequence length="421" mass="47225">MMPTALPNIAQWIQDSRFYLVFQPLISLSSGHVMGYEVLTRPLDEHNQPIAVEAFFQQASTQGLAVDIDRIIVRKIAQFIQVHDVLTPLFVNLHPDSLMDSEIHEIIQSCPSGSLIIEITERGNWVGHVVNQVVERFRHHGGTIALDDFGTGYSGLEKLVAVRPNFVKLDRSLIAQCHMYPVKRNLIASVSHMARFLGFQLIAEGIETHDELLTCIDLGVEIGQGFYFAKPVTWDQVMSPSKEIITAIQQRQQEILESSSLTLSGLDPFRTHWALMMEHLVETDLTPKEQMMTMMATAFKILQPTAMTVLRATDEGLLPIFSLGHSYQDVIPWDSPSLAIKAFQQNGPVVLQKKTDVPEDMHGPIMHVLSFPESVALFPIGKPTWGVLGADYMGPYKWSDGRLQILKGLAYLMSLLLPQPY</sequence>
<dbReference type="GO" id="GO:0071111">
    <property type="term" value="F:cyclic-guanylate-specific phosphodiesterase activity"/>
    <property type="evidence" value="ECO:0007669"/>
    <property type="project" value="InterPro"/>
</dbReference>
<feature type="domain" description="EAL" evidence="1">
    <location>
        <begin position="2"/>
        <end position="245"/>
    </location>
</feature>
<dbReference type="STRING" id="28034.BFX07_01630"/>
<dbReference type="PANTHER" id="PTHR33121">
    <property type="entry name" value="CYCLIC DI-GMP PHOSPHODIESTERASE PDEF"/>
    <property type="match status" value="1"/>
</dbReference>
<dbReference type="InterPro" id="IPR050706">
    <property type="entry name" value="Cyclic-di-GMP_PDE-like"/>
</dbReference>
<dbReference type="OrthoDB" id="9813903at2"/>
<dbReference type="CDD" id="cd01948">
    <property type="entry name" value="EAL"/>
    <property type="match status" value="1"/>
</dbReference>
<dbReference type="PANTHER" id="PTHR33121:SF70">
    <property type="entry name" value="SIGNALING PROTEIN YKOW"/>
    <property type="match status" value="1"/>
</dbReference>
<organism evidence="2 3">
    <name type="scientific">Sulfobacillus thermosulfidooxidans (strain DSM 9293 / VKM B-1269 / AT-1)</name>
    <dbReference type="NCBI Taxonomy" id="929705"/>
    <lineage>
        <taxon>Bacteria</taxon>
        <taxon>Bacillati</taxon>
        <taxon>Bacillota</taxon>
        <taxon>Clostridia</taxon>
        <taxon>Eubacteriales</taxon>
        <taxon>Clostridiales Family XVII. Incertae Sedis</taxon>
        <taxon>Sulfobacillus</taxon>
    </lineage>
</organism>
<dbReference type="Gene3D" id="3.20.20.450">
    <property type="entry name" value="EAL domain"/>
    <property type="match status" value="1"/>
</dbReference>
<dbReference type="InterPro" id="IPR035919">
    <property type="entry name" value="EAL_sf"/>
</dbReference>
<name>A0A1W1WEW9_SULTA</name>
<dbReference type="InterPro" id="IPR001633">
    <property type="entry name" value="EAL_dom"/>
</dbReference>
<evidence type="ECO:0000313" key="2">
    <source>
        <dbReference type="EMBL" id="SMC04263.1"/>
    </source>
</evidence>
<reference evidence="3" key="1">
    <citation type="submission" date="2017-04" db="EMBL/GenBank/DDBJ databases">
        <authorList>
            <person name="Varghese N."/>
            <person name="Submissions S."/>
        </authorList>
    </citation>
    <scope>NUCLEOTIDE SEQUENCE [LARGE SCALE GENOMIC DNA]</scope>
    <source>
        <strain evidence="3">DSM 9293</strain>
    </source>
</reference>
<dbReference type="Proteomes" id="UP000192660">
    <property type="component" value="Unassembled WGS sequence"/>
</dbReference>
<gene>
    <name evidence="2" type="ORF">SAMN00768000_1550</name>
</gene>